<dbReference type="OMA" id="KSTHNEM"/>
<dbReference type="AlphaFoldDB" id="A0A9J6FR00"/>
<comment type="caution">
    <text evidence="1">The sequence shown here is derived from an EMBL/GenBank/DDBJ whole genome shotgun (WGS) entry which is preliminary data.</text>
</comment>
<keyword evidence="2" id="KW-1185">Reference proteome</keyword>
<dbReference type="GO" id="GO:0005634">
    <property type="term" value="C:nucleus"/>
    <property type="evidence" value="ECO:0007669"/>
    <property type="project" value="TreeGrafter"/>
</dbReference>
<organism evidence="1 2">
    <name type="scientific">Haemaphysalis longicornis</name>
    <name type="common">Bush tick</name>
    <dbReference type="NCBI Taxonomy" id="44386"/>
    <lineage>
        <taxon>Eukaryota</taxon>
        <taxon>Metazoa</taxon>
        <taxon>Ecdysozoa</taxon>
        <taxon>Arthropoda</taxon>
        <taxon>Chelicerata</taxon>
        <taxon>Arachnida</taxon>
        <taxon>Acari</taxon>
        <taxon>Parasitiformes</taxon>
        <taxon>Ixodida</taxon>
        <taxon>Ixodoidea</taxon>
        <taxon>Ixodidae</taxon>
        <taxon>Haemaphysalinae</taxon>
        <taxon>Haemaphysalis</taxon>
    </lineage>
</organism>
<dbReference type="Proteomes" id="UP000821853">
    <property type="component" value="Chromosome 10"/>
</dbReference>
<dbReference type="OrthoDB" id="6512965at2759"/>
<reference evidence="1 2" key="1">
    <citation type="journal article" date="2020" name="Cell">
        <title>Large-Scale Comparative Analyses of Tick Genomes Elucidate Their Genetic Diversity and Vector Capacities.</title>
        <authorList>
            <consortium name="Tick Genome and Microbiome Consortium (TIGMIC)"/>
            <person name="Jia N."/>
            <person name="Wang J."/>
            <person name="Shi W."/>
            <person name="Du L."/>
            <person name="Sun Y."/>
            <person name="Zhan W."/>
            <person name="Jiang J.F."/>
            <person name="Wang Q."/>
            <person name="Zhang B."/>
            <person name="Ji P."/>
            <person name="Bell-Sakyi L."/>
            <person name="Cui X.M."/>
            <person name="Yuan T.T."/>
            <person name="Jiang B.G."/>
            <person name="Yang W.F."/>
            <person name="Lam T.T."/>
            <person name="Chang Q.C."/>
            <person name="Ding S.J."/>
            <person name="Wang X.J."/>
            <person name="Zhu J.G."/>
            <person name="Ruan X.D."/>
            <person name="Zhao L."/>
            <person name="Wei J.T."/>
            <person name="Ye R.Z."/>
            <person name="Que T.C."/>
            <person name="Du C.H."/>
            <person name="Zhou Y.H."/>
            <person name="Cheng J.X."/>
            <person name="Dai P.F."/>
            <person name="Guo W.B."/>
            <person name="Han X.H."/>
            <person name="Huang E.J."/>
            <person name="Li L.F."/>
            <person name="Wei W."/>
            <person name="Gao Y.C."/>
            <person name="Liu J.Z."/>
            <person name="Shao H.Z."/>
            <person name="Wang X."/>
            <person name="Wang C.C."/>
            <person name="Yang T.C."/>
            <person name="Huo Q.B."/>
            <person name="Li W."/>
            <person name="Chen H.Y."/>
            <person name="Chen S.E."/>
            <person name="Zhou L.G."/>
            <person name="Ni X.B."/>
            <person name="Tian J.H."/>
            <person name="Sheng Y."/>
            <person name="Liu T."/>
            <person name="Pan Y.S."/>
            <person name="Xia L.Y."/>
            <person name="Li J."/>
            <person name="Zhao F."/>
            <person name="Cao W.C."/>
        </authorList>
    </citation>
    <scope>NUCLEOTIDE SEQUENCE [LARGE SCALE GENOMIC DNA]</scope>
    <source>
        <strain evidence="1">HaeL-2018</strain>
    </source>
</reference>
<evidence type="ECO:0000313" key="1">
    <source>
        <dbReference type="EMBL" id="KAH9364508.1"/>
    </source>
</evidence>
<evidence type="ECO:0000313" key="2">
    <source>
        <dbReference type="Proteomes" id="UP000821853"/>
    </source>
</evidence>
<dbReference type="PANTHER" id="PTHR19303:SF73">
    <property type="entry name" value="PROTEIN PDC2"/>
    <property type="match status" value="1"/>
</dbReference>
<dbReference type="InterPro" id="IPR050863">
    <property type="entry name" value="CenT-Element_Derived"/>
</dbReference>
<gene>
    <name evidence="1" type="ORF">HPB48_022464</name>
</gene>
<proteinExistence type="predicted"/>
<sequence>MQPIFAQRLHIEYFVASVGWLHRASERHNLTFRTLPVEAKEVDAETCATWRSDTMQQYLESYSPQDGFNADEAASFFNQQPDMAGGKHSKEHVAVLVAANMTGTEKAPFL</sequence>
<accession>A0A9J6FR00</accession>
<evidence type="ECO:0008006" key="3">
    <source>
        <dbReference type="Google" id="ProtNLM"/>
    </source>
</evidence>
<dbReference type="PANTHER" id="PTHR19303">
    <property type="entry name" value="TRANSPOSON"/>
    <property type="match status" value="1"/>
</dbReference>
<name>A0A9J6FR00_HAELO</name>
<protein>
    <recommendedName>
        <fullName evidence="3">HTH CENPB-type domain-containing protein</fullName>
    </recommendedName>
</protein>
<dbReference type="EMBL" id="JABSTR010000002">
    <property type="protein sequence ID" value="KAH9364508.1"/>
    <property type="molecule type" value="Genomic_DNA"/>
</dbReference>
<dbReference type="VEuPathDB" id="VectorBase:HLOH_042492"/>
<dbReference type="GO" id="GO:0003677">
    <property type="term" value="F:DNA binding"/>
    <property type="evidence" value="ECO:0007669"/>
    <property type="project" value="TreeGrafter"/>
</dbReference>